<name>A0ABW5P3M5_9DEIO</name>
<dbReference type="RefSeq" id="WP_386844024.1">
    <property type="nucleotide sequence ID" value="NZ_JBHUMK010000022.1"/>
</dbReference>
<dbReference type="Gene3D" id="3.40.50.300">
    <property type="entry name" value="P-loop containing nucleotide triphosphate hydrolases"/>
    <property type="match status" value="1"/>
</dbReference>
<keyword evidence="2" id="KW-1185">Reference proteome</keyword>
<evidence type="ECO:0000313" key="2">
    <source>
        <dbReference type="Proteomes" id="UP001597475"/>
    </source>
</evidence>
<protein>
    <submittedName>
        <fullName evidence="1">AAA family ATPase</fullName>
    </submittedName>
</protein>
<organism evidence="1 2">
    <name type="scientific">Deinococcus taklimakanensis</name>
    <dbReference type="NCBI Taxonomy" id="536443"/>
    <lineage>
        <taxon>Bacteria</taxon>
        <taxon>Thermotogati</taxon>
        <taxon>Deinococcota</taxon>
        <taxon>Deinococci</taxon>
        <taxon>Deinococcales</taxon>
        <taxon>Deinococcaceae</taxon>
        <taxon>Deinococcus</taxon>
    </lineage>
</organism>
<evidence type="ECO:0000313" key="1">
    <source>
        <dbReference type="EMBL" id="MFD2608998.1"/>
    </source>
</evidence>
<gene>
    <name evidence="1" type="ORF">ACFSR9_06015</name>
</gene>
<dbReference type="Proteomes" id="UP001597475">
    <property type="component" value="Unassembled WGS sequence"/>
</dbReference>
<reference evidence="2" key="1">
    <citation type="journal article" date="2019" name="Int. J. Syst. Evol. Microbiol.">
        <title>The Global Catalogue of Microorganisms (GCM) 10K type strain sequencing project: providing services to taxonomists for standard genome sequencing and annotation.</title>
        <authorList>
            <consortium name="The Broad Institute Genomics Platform"/>
            <consortium name="The Broad Institute Genome Sequencing Center for Infectious Disease"/>
            <person name="Wu L."/>
            <person name="Ma J."/>
        </authorList>
    </citation>
    <scope>NUCLEOTIDE SEQUENCE [LARGE SCALE GENOMIC DNA]</scope>
    <source>
        <strain evidence="2">KCTC 33842</strain>
    </source>
</reference>
<accession>A0ABW5P3M5</accession>
<proteinExistence type="predicted"/>
<sequence>MTPQVGSIWVISGGPGAGKTTVSRALLQHFPLGLHLPIDDLRDFVVSGHAPPRLDHPPEAARQFHLARTSAAQTARLYAEAGFTVAVDDVLWPADLNVLQRHWSGLDVRPVFLAPGLEVAHARNATRTNKTYDTGTLVPLIDGLARQMPAQGYREAGWTVVESGALTVEETVKALVHLF</sequence>
<dbReference type="Pfam" id="PF07931">
    <property type="entry name" value="CPT"/>
    <property type="match status" value="1"/>
</dbReference>
<comment type="caution">
    <text evidence="1">The sequence shown here is derived from an EMBL/GenBank/DDBJ whole genome shotgun (WGS) entry which is preliminary data.</text>
</comment>
<dbReference type="SUPFAM" id="SSF52540">
    <property type="entry name" value="P-loop containing nucleoside triphosphate hydrolases"/>
    <property type="match status" value="1"/>
</dbReference>
<dbReference type="InterPro" id="IPR027417">
    <property type="entry name" value="P-loop_NTPase"/>
</dbReference>
<dbReference type="EMBL" id="JBHUMK010000022">
    <property type="protein sequence ID" value="MFD2608998.1"/>
    <property type="molecule type" value="Genomic_DNA"/>
</dbReference>